<protein>
    <submittedName>
        <fullName evidence="1">Uncharacterized protein</fullName>
    </submittedName>
</protein>
<evidence type="ECO:0000313" key="2">
    <source>
        <dbReference type="Proteomes" id="UP000274822"/>
    </source>
</evidence>
<sequence length="103" mass="10954">MLYILMHLACLRECPLIHLAYCRSRIYTCDDHLSFTPSAKAGKLGKESHKLKDHIIETADGVEAIKGICEMVFPASYTGAHDGTVCAAGSDGGGARCGGGGRR</sequence>
<gene>
    <name evidence="1" type="ORF">BC938DRAFT_483549</name>
</gene>
<reference evidence="1 2" key="1">
    <citation type="journal article" date="2018" name="New Phytol.">
        <title>Phylogenomics of Endogonaceae and evolution of mycorrhizas within Mucoromycota.</title>
        <authorList>
            <person name="Chang Y."/>
            <person name="Desiro A."/>
            <person name="Na H."/>
            <person name="Sandor L."/>
            <person name="Lipzen A."/>
            <person name="Clum A."/>
            <person name="Barry K."/>
            <person name="Grigoriev I.V."/>
            <person name="Martin F.M."/>
            <person name="Stajich J.E."/>
            <person name="Smith M.E."/>
            <person name="Bonito G."/>
            <person name="Spatafora J.W."/>
        </authorList>
    </citation>
    <scope>NUCLEOTIDE SEQUENCE [LARGE SCALE GENOMIC DNA]</scope>
    <source>
        <strain evidence="1 2">AD002</strain>
    </source>
</reference>
<proteinExistence type="predicted"/>
<dbReference type="AlphaFoldDB" id="A0A433QBR4"/>
<organism evidence="1 2">
    <name type="scientific">Jimgerdemannia flammicorona</name>
    <dbReference type="NCBI Taxonomy" id="994334"/>
    <lineage>
        <taxon>Eukaryota</taxon>
        <taxon>Fungi</taxon>
        <taxon>Fungi incertae sedis</taxon>
        <taxon>Mucoromycota</taxon>
        <taxon>Mucoromycotina</taxon>
        <taxon>Endogonomycetes</taxon>
        <taxon>Endogonales</taxon>
        <taxon>Endogonaceae</taxon>
        <taxon>Jimgerdemannia</taxon>
    </lineage>
</organism>
<dbReference type="EMBL" id="RBNJ01008800">
    <property type="protein sequence ID" value="RUS27240.1"/>
    <property type="molecule type" value="Genomic_DNA"/>
</dbReference>
<accession>A0A433QBR4</accession>
<keyword evidence="2" id="KW-1185">Reference proteome</keyword>
<name>A0A433QBR4_9FUNG</name>
<evidence type="ECO:0000313" key="1">
    <source>
        <dbReference type="EMBL" id="RUS27240.1"/>
    </source>
</evidence>
<comment type="caution">
    <text evidence="1">The sequence shown here is derived from an EMBL/GenBank/DDBJ whole genome shotgun (WGS) entry which is preliminary data.</text>
</comment>
<dbReference type="Proteomes" id="UP000274822">
    <property type="component" value="Unassembled WGS sequence"/>
</dbReference>